<dbReference type="EMBL" id="MU004570">
    <property type="protein sequence ID" value="KAF2647937.1"/>
    <property type="molecule type" value="Genomic_DNA"/>
</dbReference>
<dbReference type="AlphaFoldDB" id="A0A6A6SLT9"/>
<dbReference type="Proteomes" id="UP000799324">
    <property type="component" value="Unassembled WGS sequence"/>
</dbReference>
<proteinExistence type="predicted"/>
<protein>
    <submittedName>
        <fullName evidence="2">Uncharacterized protein</fullName>
    </submittedName>
</protein>
<feature type="compositionally biased region" description="Low complexity" evidence="1">
    <location>
        <begin position="27"/>
        <end position="41"/>
    </location>
</feature>
<keyword evidence="3" id="KW-1185">Reference proteome</keyword>
<feature type="compositionally biased region" description="Polar residues" evidence="1">
    <location>
        <begin position="130"/>
        <end position="139"/>
    </location>
</feature>
<accession>A0A6A6SLT9</accession>
<reference evidence="2" key="1">
    <citation type="journal article" date="2020" name="Stud. Mycol.">
        <title>101 Dothideomycetes genomes: a test case for predicting lifestyles and emergence of pathogens.</title>
        <authorList>
            <person name="Haridas S."/>
            <person name="Albert R."/>
            <person name="Binder M."/>
            <person name="Bloem J."/>
            <person name="Labutti K."/>
            <person name="Salamov A."/>
            <person name="Andreopoulos B."/>
            <person name="Baker S."/>
            <person name="Barry K."/>
            <person name="Bills G."/>
            <person name="Bluhm B."/>
            <person name="Cannon C."/>
            <person name="Castanera R."/>
            <person name="Culley D."/>
            <person name="Daum C."/>
            <person name="Ezra D."/>
            <person name="Gonzalez J."/>
            <person name="Henrissat B."/>
            <person name="Kuo A."/>
            <person name="Liang C."/>
            <person name="Lipzen A."/>
            <person name="Lutzoni F."/>
            <person name="Magnuson J."/>
            <person name="Mondo S."/>
            <person name="Nolan M."/>
            <person name="Ohm R."/>
            <person name="Pangilinan J."/>
            <person name="Park H.-J."/>
            <person name="Ramirez L."/>
            <person name="Alfaro M."/>
            <person name="Sun H."/>
            <person name="Tritt A."/>
            <person name="Yoshinaga Y."/>
            <person name="Zwiers L.-H."/>
            <person name="Turgeon B."/>
            <person name="Goodwin S."/>
            <person name="Spatafora J."/>
            <person name="Crous P."/>
            <person name="Grigoriev I."/>
        </authorList>
    </citation>
    <scope>NUCLEOTIDE SEQUENCE</scope>
    <source>
        <strain evidence="2">CBS 122681</strain>
    </source>
</reference>
<feature type="region of interest" description="Disordered" evidence="1">
    <location>
        <begin position="18"/>
        <end position="64"/>
    </location>
</feature>
<evidence type="ECO:0000313" key="3">
    <source>
        <dbReference type="Proteomes" id="UP000799324"/>
    </source>
</evidence>
<organism evidence="2 3">
    <name type="scientific">Lophiostoma macrostomum CBS 122681</name>
    <dbReference type="NCBI Taxonomy" id="1314788"/>
    <lineage>
        <taxon>Eukaryota</taxon>
        <taxon>Fungi</taxon>
        <taxon>Dikarya</taxon>
        <taxon>Ascomycota</taxon>
        <taxon>Pezizomycotina</taxon>
        <taxon>Dothideomycetes</taxon>
        <taxon>Pleosporomycetidae</taxon>
        <taxon>Pleosporales</taxon>
        <taxon>Lophiostomataceae</taxon>
        <taxon>Lophiostoma</taxon>
    </lineage>
</organism>
<evidence type="ECO:0000313" key="2">
    <source>
        <dbReference type="EMBL" id="KAF2647937.1"/>
    </source>
</evidence>
<name>A0A6A6SLT9_9PLEO</name>
<gene>
    <name evidence="2" type="ORF">K491DRAFT_723005</name>
</gene>
<evidence type="ECO:0000256" key="1">
    <source>
        <dbReference type="SAM" id="MobiDB-lite"/>
    </source>
</evidence>
<sequence>MEGFSDPRSLSPCAISIPLLPESDLGPSSAEPPSTPSSAAPLLGDASPCRSSTSHTTHLFPEQSKYSGALIEKNKHMVVVLSKKCSASKKNDAIIEQKDSGIIALRSCLSKFKEAVLGQVLTSPKFRDPASQTAQTPKRNPSGEEDKVAVVPSLSTRAEDELR</sequence>
<feature type="region of interest" description="Disordered" evidence="1">
    <location>
        <begin position="123"/>
        <end position="163"/>
    </location>
</feature>